<dbReference type="SUPFAM" id="SSF46894">
    <property type="entry name" value="C-terminal effector domain of the bipartite response regulators"/>
    <property type="match status" value="1"/>
</dbReference>
<sequence length="297" mass="32512">MAGEQQRGLRGLLQQREQVLDTAAAEPGLPVSNHQAGSHDFSSVHVTYGPDWPAIIRKRTIVNLLMVVGAGMDIQIERLSAVIDAVATRQFYSNLLAYLEGFFAFDNAIVYAFEHGQAPRCLIKAEKENSDAVNQIYQQGAYLEDPFYQALNGGGQGDVFTLRQLAPCGFYQTDYYRNFYRKTGWHDEAGILLQLTPERGLGVFFGSARQTVGVRYPHLADLRGALTLVKSVARLHSEVVPANAPASSAPASSAPAAENAVQARYALTPREREIVDLILKGKGSQQIAEQLFISLGT</sequence>
<protein>
    <recommendedName>
        <fullName evidence="1">HTH luxR-type domain-containing protein</fullName>
    </recommendedName>
</protein>
<evidence type="ECO:0000313" key="2">
    <source>
        <dbReference type="EnsemblMetazoa" id="AMAM008116-PA"/>
    </source>
</evidence>
<dbReference type="VEuPathDB" id="VectorBase:AMAM008116"/>
<dbReference type="Proteomes" id="UP000075901">
    <property type="component" value="Unassembled WGS sequence"/>
</dbReference>
<dbReference type="GO" id="GO:0006355">
    <property type="term" value="P:regulation of DNA-templated transcription"/>
    <property type="evidence" value="ECO:0007669"/>
    <property type="project" value="InterPro"/>
</dbReference>
<feature type="domain" description="HTH luxR-type" evidence="1">
    <location>
        <begin position="260"/>
        <end position="297"/>
    </location>
</feature>
<dbReference type="AlphaFoldDB" id="A0A182SJP4"/>
<dbReference type="EnsemblMetazoa" id="AMAM008116-RA">
    <property type="protein sequence ID" value="AMAM008116-PA"/>
    <property type="gene ID" value="AMAM008116"/>
</dbReference>
<reference evidence="2" key="2">
    <citation type="submission" date="2020-05" db="UniProtKB">
        <authorList>
            <consortium name="EnsemblMetazoa"/>
        </authorList>
    </citation>
    <scope>IDENTIFICATION</scope>
    <source>
        <strain evidence="2">maculatus3</strain>
    </source>
</reference>
<dbReference type="Gene3D" id="1.10.10.10">
    <property type="entry name" value="Winged helix-like DNA-binding domain superfamily/Winged helix DNA-binding domain"/>
    <property type="match status" value="1"/>
</dbReference>
<dbReference type="InterPro" id="IPR036388">
    <property type="entry name" value="WH-like_DNA-bd_sf"/>
</dbReference>
<name>A0A182SJP4_9DIPT</name>
<reference evidence="3" key="1">
    <citation type="submission" date="2013-09" db="EMBL/GenBank/DDBJ databases">
        <title>The Genome Sequence of Anopheles maculatus species B.</title>
        <authorList>
            <consortium name="The Broad Institute Genomics Platform"/>
            <person name="Neafsey D.E."/>
            <person name="Besansky N."/>
            <person name="Howell P."/>
            <person name="Walton C."/>
            <person name="Young S.K."/>
            <person name="Zeng Q."/>
            <person name="Gargeya S."/>
            <person name="Fitzgerald M."/>
            <person name="Haas B."/>
            <person name="Abouelleil A."/>
            <person name="Allen A.W."/>
            <person name="Alvarado L."/>
            <person name="Arachchi H.M."/>
            <person name="Berlin A.M."/>
            <person name="Chapman S.B."/>
            <person name="Gainer-Dewar J."/>
            <person name="Goldberg J."/>
            <person name="Griggs A."/>
            <person name="Gujja S."/>
            <person name="Hansen M."/>
            <person name="Howarth C."/>
            <person name="Imamovic A."/>
            <person name="Ireland A."/>
            <person name="Larimer J."/>
            <person name="McCowan C."/>
            <person name="Murphy C."/>
            <person name="Pearson M."/>
            <person name="Poon T.W."/>
            <person name="Priest M."/>
            <person name="Roberts A."/>
            <person name="Saif S."/>
            <person name="Shea T."/>
            <person name="Sisk P."/>
            <person name="Sykes S."/>
            <person name="Wortman J."/>
            <person name="Nusbaum C."/>
            <person name="Birren B."/>
        </authorList>
    </citation>
    <scope>NUCLEOTIDE SEQUENCE [LARGE SCALE GENOMIC DNA]</scope>
    <source>
        <strain evidence="3">maculatus3</strain>
    </source>
</reference>
<dbReference type="PRINTS" id="PR00038">
    <property type="entry name" value="HTHLUXR"/>
</dbReference>
<dbReference type="InterPro" id="IPR000792">
    <property type="entry name" value="Tscrpt_reg_LuxR_C"/>
</dbReference>
<dbReference type="Pfam" id="PF00196">
    <property type="entry name" value="GerE"/>
    <property type="match status" value="1"/>
</dbReference>
<organism evidence="2 3">
    <name type="scientific">Anopheles maculatus</name>
    <dbReference type="NCBI Taxonomy" id="74869"/>
    <lineage>
        <taxon>Eukaryota</taxon>
        <taxon>Metazoa</taxon>
        <taxon>Ecdysozoa</taxon>
        <taxon>Arthropoda</taxon>
        <taxon>Hexapoda</taxon>
        <taxon>Insecta</taxon>
        <taxon>Pterygota</taxon>
        <taxon>Neoptera</taxon>
        <taxon>Endopterygota</taxon>
        <taxon>Diptera</taxon>
        <taxon>Nematocera</taxon>
        <taxon>Culicoidea</taxon>
        <taxon>Culicidae</taxon>
        <taxon>Anophelinae</taxon>
        <taxon>Anopheles</taxon>
        <taxon>Anopheles maculatus group</taxon>
    </lineage>
</organism>
<keyword evidence="3" id="KW-1185">Reference proteome</keyword>
<dbReference type="GO" id="GO:0003677">
    <property type="term" value="F:DNA binding"/>
    <property type="evidence" value="ECO:0007669"/>
    <property type="project" value="InterPro"/>
</dbReference>
<proteinExistence type="predicted"/>
<dbReference type="InterPro" id="IPR016032">
    <property type="entry name" value="Sig_transdc_resp-reg_C-effctor"/>
</dbReference>
<evidence type="ECO:0000313" key="3">
    <source>
        <dbReference type="Proteomes" id="UP000075901"/>
    </source>
</evidence>
<accession>A0A182SJP4</accession>
<evidence type="ECO:0000259" key="1">
    <source>
        <dbReference type="PROSITE" id="PS50043"/>
    </source>
</evidence>
<dbReference type="PROSITE" id="PS50043">
    <property type="entry name" value="HTH_LUXR_2"/>
    <property type="match status" value="1"/>
</dbReference>